<evidence type="ECO:0000313" key="3">
    <source>
        <dbReference type="EMBL" id="KLO14069.1"/>
    </source>
</evidence>
<evidence type="ECO:0000256" key="2">
    <source>
        <dbReference type="SAM" id="Phobius"/>
    </source>
</evidence>
<evidence type="ECO:0000313" key="4">
    <source>
        <dbReference type="Proteomes" id="UP000053477"/>
    </source>
</evidence>
<feature type="transmembrane region" description="Helical" evidence="2">
    <location>
        <begin position="108"/>
        <end position="128"/>
    </location>
</feature>
<organism evidence="3 4">
    <name type="scientific">Schizopora paradoxa</name>
    <dbReference type="NCBI Taxonomy" id="27342"/>
    <lineage>
        <taxon>Eukaryota</taxon>
        <taxon>Fungi</taxon>
        <taxon>Dikarya</taxon>
        <taxon>Basidiomycota</taxon>
        <taxon>Agaricomycotina</taxon>
        <taxon>Agaricomycetes</taxon>
        <taxon>Hymenochaetales</taxon>
        <taxon>Schizoporaceae</taxon>
        <taxon>Schizopora</taxon>
    </lineage>
</organism>
<keyword evidence="2" id="KW-0472">Membrane</keyword>
<dbReference type="AlphaFoldDB" id="A0A0H2RQD2"/>
<reference evidence="3 4" key="1">
    <citation type="submission" date="2015-04" db="EMBL/GenBank/DDBJ databases">
        <title>Complete genome sequence of Schizopora paradoxa KUC8140, a cosmopolitan wood degrader in East Asia.</title>
        <authorList>
            <consortium name="DOE Joint Genome Institute"/>
            <person name="Min B."/>
            <person name="Park H."/>
            <person name="Jang Y."/>
            <person name="Kim J.-J."/>
            <person name="Kim K.H."/>
            <person name="Pangilinan J."/>
            <person name="Lipzen A."/>
            <person name="Riley R."/>
            <person name="Grigoriev I.V."/>
            <person name="Spatafora J.W."/>
            <person name="Choi I.-G."/>
        </authorList>
    </citation>
    <scope>NUCLEOTIDE SEQUENCE [LARGE SCALE GENOMIC DNA]</scope>
    <source>
        <strain evidence="3 4">KUC8140</strain>
    </source>
</reference>
<keyword evidence="2" id="KW-0812">Transmembrane</keyword>
<keyword evidence="4" id="KW-1185">Reference proteome</keyword>
<evidence type="ECO:0000256" key="1">
    <source>
        <dbReference type="SAM" id="MobiDB-lite"/>
    </source>
</evidence>
<name>A0A0H2RQD2_9AGAM</name>
<feature type="region of interest" description="Disordered" evidence="1">
    <location>
        <begin position="201"/>
        <end position="222"/>
    </location>
</feature>
<dbReference type="InParanoid" id="A0A0H2RQD2"/>
<accession>A0A0H2RQD2</accession>
<gene>
    <name evidence="3" type="ORF">SCHPADRAFT_889544</name>
</gene>
<protein>
    <submittedName>
        <fullName evidence="3">Uncharacterized protein</fullName>
    </submittedName>
</protein>
<dbReference type="Proteomes" id="UP000053477">
    <property type="component" value="Unassembled WGS sequence"/>
</dbReference>
<keyword evidence="2" id="KW-1133">Transmembrane helix</keyword>
<sequence>MTNTLRRMNAFQVRRLRILRRIRAHVQDFEYALFHTRARGFSQREDEDVITGSLTRLRHPYERKAKNYRILDAYPKDFLVGLEAATKGHAFMVVSFEYFEIELGRERLLKFFCFVAMSKPMFAIAIVVTGDSFGRRTEINLNVFKELIDCHSSFKRTSPRSNNRQPNRQTIRACAYGNKGPRESGIQMRADHWHWPGENIRMPATKPTEQPPERRIGNQTRGSLRCCPDTSLGLAFSESRTKITKGFLPSGLPSLTARLTHWRVLRRESGLTAQYLVDLIGLQVADLSVNEGTGVQRRFNHIRHWRLNGGRGNRVVRGRRRTLNFASIIRIEEEDSKQEAPGNQDHD</sequence>
<proteinExistence type="predicted"/>
<dbReference type="EMBL" id="KQ085949">
    <property type="protein sequence ID" value="KLO14069.1"/>
    <property type="molecule type" value="Genomic_DNA"/>
</dbReference>